<accession>A0A346ACD3</accession>
<keyword evidence="1" id="KW-1133">Transmembrane helix</keyword>
<feature type="transmembrane region" description="Helical" evidence="1">
    <location>
        <begin position="26"/>
        <end position="45"/>
    </location>
</feature>
<feature type="transmembrane region" description="Helical" evidence="1">
    <location>
        <begin position="279"/>
        <end position="295"/>
    </location>
</feature>
<feature type="transmembrane region" description="Helical" evidence="1">
    <location>
        <begin position="165"/>
        <end position="186"/>
    </location>
</feature>
<keyword evidence="1" id="KW-0472">Membrane</keyword>
<protein>
    <recommendedName>
        <fullName evidence="3">EpsG family protein</fullName>
    </recommendedName>
</protein>
<feature type="transmembrane region" description="Helical" evidence="1">
    <location>
        <begin position="97"/>
        <end position="128"/>
    </location>
</feature>
<evidence type="ECO:0008006" key="3">
    <source>
        <dbReference type="Google" id="ProtNLM"/>
    </source>
</evidence>
<feature type="transmembrane region" description="Helical" evidence="1">
    <location>
        <begin position="140"/>
        <end position="159"/>
    </location>
</feature>
<gene>
    <name evidence="2" type="primary">orf1</name>
</gene>
<feature type="transmembrane region" description="Helical" evidence="1">
    <location>
        <begin position="329"/>
        <end position="348"/>
    </location>
</feature>
<proteinExistence type="predicted"/>
<sequence>MIFFVFAISTVVEYVVHFNDPRSLKYLRLAFALLAIFTYTIIAGFREVGFSPDDLNYLDIFSHSINGGGGVKETTNEPIFMFLNKFVGFFSTDVSNLFLLFAFFTALFTASSFLLSSKLTALSFTLYFSHVFLYRDMIQIRAGLSYSLAMFIIGYYLIYINKKRYVYPATILPGLIHTSGFLTLLVPFLSKLKYSVKLSLILLLFSFSLGLINFGKYISDALSFFDFGSVQSAVNTYVLTKNQFNYELGLLNPTTLKQIFWLLLFNYNFKYIKDDNGSSLFLWMYTISTCILLLLNDYSTLAARLASFFSVSEFFLIPLLIVNARKKSLIFFGLALLYCVAMLLLNLFSKNLFSGYHFNFY</sequence>
<dbReference type="AlphaFoldDB" id="A0A346ACD3"/>
<organism evidence="2">
    <name type="scientific">Aeromonas hydrophila</name>
    <dbReference type="NCBI Taxonomy" id="644"/>
    <lineage>
        <taxon>Bacteria</taxon>
        <taxon>Pseudomonadati</taxon>
        <taxon>Pseudomonadota</taxon>
        <taxon>Gammaproteobacteria</taxon>
        <taxon>Aeromonadales</taxon>
        <taxon>Aeromonadaceae</taxon>
        <taxon>Aeromonas</taxon>
    </lineage>
</organism>
<name>A0A346ACD3_AERHY</name>
<evidence type="ECO:0000313" key="2">
    <source>
        <dbReference type="EMBL" id="AXL04895.1"/>
    </source>
</evidence>
<reference evidence="2" key="1">
    <citation type="submission" date="2018-06" db="EMBL/GenBank/DDBJ databases">
        <title>Genetic diversity of the Aeromonas Hydrophila O antigens and development of a suspension array for serotype detection.</title>
        <authorList>
            <person name="Cao H."/>
            <person name="Liu B."/>
        </authorList>
    </citation>
    <scope>NUCLEOTIDE SEQUENCE</scope>
    <source>
        <strain evidence="2">G5374</strain>
    </source>
</reference>
<dbReference type="Pfam" id="PF14897">
    <property type="entry name" value="EpsG"/>
    <property type="match status" value="1"/>
</dbReference>
<dbReference type="EMBL" id="MH449676">
    <property type="protein sequence ID" value="AXL04895.1"/>
    <property type="molecule type" value="Genomic_DNA"/>
</dbReference>
<feature type="transmembrane region" description="Helical" evidence="1">
    <location>
        <begin position="301"/>
        <end position="322"/>
    </location>
</feature>
<dbReference type="InterPro" id="IPR049458">
    <property type="entry name" value="EpsG-like"/>
</dbReference>
<feature type="transmembrane region" description="Helical" evidence="1">
    <location>
        <begin position="198"/>
        <end position="218"/>
    </location>
</feature>
<evidence type="ECO:0000256" key="1">
    <source>
        <dbReference type="SAM" id="Phobius"/>
    </source>
</evidence>
<keyword evidence="1" id="KW-0812">Transmembrane</keyword>